<comment type="caution">
    <text evidence="1">The sequence shown here is derived from an EMBL/GenBank/DDBJ whole genome shotgun (WGS) entry which is preliminary data.</text>
</comment>
<proteinExistence type="predicted"/>
<reference evidence="1 2" key="1">
    <citation type="submission" date="2016-09" db="EMBL/GenBank/DDBJ databases">
        <title>Rhizobium oryziradicis sp. nov., isolated from the root of rice.</title>
        <authorList>
            <person name="Zhao J."/>
            <person name="Zhang X."/>
        </authorList>
    </citation>
    <scope>NUCLEOTIDE SEQUENCE [LARGE SCALE GENOMIC DNA]</scope>
    <source>
        <strain evidence="1 2">N19</strain>
    </source>
</reference>
<accession>A0A1Q8ZN70</accession>
<organism evidence="1 2">
    <name type="scientific">Rhizobium oryziradicis</name>
    <dbReference type="NCBI Taxonomy" id="1867956"/>
    <lineage>
        <taxon>Bacteria</taxon>
        <taxon>Pseudomonadati</taxon>
        <taxon>Pseudomonadota</taxon>
        <taxon>Alphaproteobacteria</taxon>
        <taxon>Hyphomicrobiales</taxon>
        <taxon>Rhizobiaceae</taxon>
        <taxon>Rhizobium/Agrobacterium group</taxon>
        <taxon>Rhizobium</taxon>
    </lineage>
</organism>
<dbReference type="Proteomes" id="UP000186894">
    <property type="component" value="Unassembled WGS sequence"/>
</dbReference>
<gene>
    <name evidence="1" type="ORF">BJF95_20200</name>
</gene>
<protein>
    <submittedName>
        <fullName evidence="1">Uncharacterized protein</fullName>
    </submittedName>
</protein>
<sequence>MQLGVPALSEGFGFAALVAKAKALWHVAQSNGDCPGLASVFKASGFERVTKLIVFPNWGNLVQSDVSAVVADHSIVSIN</sequence>
<name>A0A1Q8ZN70_9HYPH</name>
<dbReference type="RefSeq" id="WP_075640559.1">
    <property type="nucleotide sequence ID" value="NZ_MKIM01000028.1"/>
</dbReference>
<dbReference type="AlphaFoldDB" id="A0A1Q8ZN70"/>
<evidence type="ECO:0000313" key="1">
    <source>
        <dbReference type="EMBL" id="OLP43228.1"/>
    </source>
</evidence>
<dbReference type="STRING" id="1867956.BJF95_20200"/>
<evidence type="ECO:0000313" key="2">
    <source>
        <dbReference type="Proteomes" id="UP000186894"/>
    </source>
</evidence>
<dbReference type="EMBL" id="MKIM01000028">
    <property type="protein sequence ID" value="OLP43228.1"/>
    <property type="molecule type" value="Genomic_DNA"/>
</dbReference>
<keyword evidence="2" id="KW-1185">Reference proteome</keyword>